<dbReference type="EMBL" id="SCKX01000001">
    <property type="protein sequence ID" value="RWZ78471.1"/>
    <property type="molecule type" value="Genomic_DNA"/>
</dbReference>
<dbReference type="SUPFAM" id="SSF51011">
    <property type="entry name" value="Glycosyl hydrolase domain"/>
    <property type="match status" value="1"/>
</dbReference>
<sequence>MTPHPTPPIIYEINTPIFLHEIGQRVGYPVTLAEVPDKEWDAIARPGVSMVWLMGVWKRSSLAREMAKDEPWLKKTLPDMQPEDLLGSAYSIQDYTVDELYGGNEALAVARRKLKERGIGIMLDYVPNHVGIDHRWVTEHPNYFLPGTEHELAKHPEAFVQTAGGIFAKGKDPNFDPWSDVLQLNAFSEGLRNEVISTLSFIASISDGVRCDMAMLMMNTIFKSTWGTWAGPAPATDYWPHIITAVREKAPDFLFLAEVYWDKQQDLLGQGFDFCYDKDLYDDLLEGSVHRIRNHLQAPVAYQNHLLRFLENHDEERAAKEFTVAKQMAAAVIIATLPGAHLYHDGQREGRLVKVPVHVGRRVDEPVNEAIALFYDKLWAFIAQKNFVVGEWNLLHPLSRFWHRPSHHVLAWEWTRETQRYIIAVNYSPQKAHVALDIDRSKVAHAEDILNGHVNWTEYIDGTRLALDAWQHIVITLEK</sequence>
<gene>
    <name evidence="2" type="ORF">EOT05_01790</name>
</gene>
<proteinExistence type="predicted"/>
<feature type="domain" description="Glycosyl hydrolase family 13 catalytic" evidence="1">
    <location>
        <begin position="16"/>
        <end position="382"/>
    </location>
</feature>
<dbReference type="PANTHER" id="PTHR47786:SF2">
    <property type="entry name" value="GLYCOSYL HYDROLASE FAMILY 13 CATALYTIC DOMAIN-CONTAINING PROTEIN"/>
    <property type="match status" value="1"/>
</dbReference>
<keyword evidence="3" id="KW-1185">Reference proteome</keyword>
<accession>A0A4Q0AH30</accession>
<protein>
    <submittedName>
        <fullName evidence="2">Alpha-amylase</fullName>
    </submittedName>
</protein>
<dbReference type="Pfam" id="PF00128">
    <property type="entry name" value="Alpha-amylase"/>
    <property type="match status" value="1"/>
</dbReference>
<dbReference type="InterPro" id="IPR006047">
    <property type="entry name" value="GH13_cat_dom"/>
</dbReference>
<comment type="caution">
    <text evidence="2">The sequence shown here is derived from an EMBL/GenBank/DDBJ whole genome shotgun (WGS) entry which is preliminary data.</text>
</comment>
<evidence type="ECO:0000313" key="2">
    <source>
        <dbReference type="EMBL" id="RWZ78471.1"/>
    </source>
</evidence>
<dbReference type="SUPFAM" id="SSF51445">
    <property type="entry name" value="(Trans)glycosidases"/>
    <property type="match status" value="1"/>
</dbReference>
<organism evidence="2 3">
    <name type="scientific">Candidatus Microsaccharimonas sossegonensis</name>
    <dbReference type="NCBI Taxonomy" id="2506948"/>
    <lineage>
        <taxon>Bacteria</taxon>
        <taxon>Candidatus Saccharimonadota</taxon>
        <taxon>Candidatus Saccharimonadia</taxon>
        <taxon>Candidatus Saccharimonadales</taxon>
        <taxon>Candidatus Saccharimonadaceae</taxon>
        <taxon>Candidatus Microsaccharimonas</taxon>
    </lineage>
</organism>
<dbReference type="Proteomes" id="UP000289257">
    <property type="component" value="Unassembled WGS sequence"/>
</dbReference>
<dbReference type="AlphaFoldDB" id="A0A4Q0AH30"/>
<dbReference type="SMART" id="SM00642">
    <property type="entry name" value="Aamy"/>
    <property type="match status" value="1"/>
</dbReference>
<name>A0A4Q0AH30_9BACT</name>
<dbReference type="PANTHER" id="PTHR47786">
    <property type="entry name" value="ALPHA-1,4-GLUCAN:MALTOSE-1-PHOSPHATE MALTOSYLTRANSFERASE"/>
    <property type="match status" value="1"/>
</dbReference>
<dbReference type="GO" id="GO:0005975">
    <property type="term" value="P:carbohydrate metabolic process"/>
    <property type="evidence" value="ECO:0007669"/>
    <property type="project" value="InterPro"/>
</dbReference>
<dbReference type="CDD" id="cd11347">
    <property type="entry name" value="AmyAc_1"/>
    <property type="match status" value="1"/>
</dbReference>
<evidence type="ECO:0000313" key="3">
    <source>
        <dbReference type="Proteomes" id="UP000289257"/>
    </source>
</evidence>
<dbReference type="InterPro" id="IPR017853">
    <property type="entry name" value="GH"/>
</dbReference>
<reference evidence="2" key="1">
    <citation type="submission" date="2019-01" db="EMBL/GenBank/DDBJ databases">
        <title>Genomic signatures and co-occurrence patterns of the ultra-small Saccharimodia (Patescibacteria phylum) suggest a symbiotic lifestyle.</title>
        <authorList>
            <person name="Lemos L."/>
            <person name="Medeiros J."/>
            <person name="Andreote F."/>
            <person name="Fernandes G."/>
            <person name="Varani A."/>
            <person name="Oliveira G."/>
            <person name="Pylro V."/>
        </authorList>
    </citation>
    <scope>NUCLEOTIDE SEQUENCE [LARGE SCALE GENOMIC DNA]</scope>
    <source>
        <strain evidence="2">AMD02</strain>
    </source>
</reference>
<evidence type="ECO:0000259" key="1">
    <source>
        <dbReference type="SMART" id="SM00642"/>
    </source>
</evidence>
<dbReference type="Gene3D" id="3.20.20.80">
    <property type="entry name" value="Glycosidases"/>
    <property type="match status" value="1"/>
</dbReference>